<feature type="domain" description="Succinylglutamate desuccinylase/Aspartoacylase catalytic" evidence="5">
    <location>
        <begin position="48"/>
        <end position="228"/>
    </location>
</feature>
<gene>
    <name evidence="6" type="ORF">Pan265_19840</name>
</gene>
<evidence type="ECO:0000313" key="7">
    <source>
        <dbReference type="Proteomes" id="UP000320386"/>
    </source>
</evidence>
<dbReference type="GO" id="GO:0046872">
    <property type="term" value="F:metal ion binding"/>
    <property type="evidence" value="ECO:0007669"/>
    <property type="project" value="UniProtKB-KW"/>
</dbReference>
<organism evidence="6 7">
    <name type="scientific">Mucisphaera calidilacus</name>
    <dbReference type="NCBI Taxonomy" id="2527982"/>
    <lineage>
        <taxon>Bacteria</taxon>
        <taxon>Pseudomonadati</taxon>
        <taxon>Planctomycetota</taxon>
        <taxon>Phycisphaerae</taxon>
        <taxon>Phycisphaerales</taxon>
        <taxon>Phycisphaeraceae</taxon>
        <taxon>Mucisphaera</taxon>
    </lineage>
</organism>
<reference evidence="6 7" key="1">
    <citation type="submission" date="2019-02" db="EMBL/GenBank/DDBJ databases">
        <title>Deep-cultivation of Planctomycetes and their phenomic and genomic characterization uncovers novel biology.</title>
        <authorList>
            <person name="Wiegand S."/>
            <person name="Jogler M."/>
            <person name="Boedeker C."/>
            <person name="Pinto D."/>
            <person name="Vollmers J."/>
            <person name="Rivas-Marin E."/>
            <person name="Kohn T."/>
            <person name="Peeters S.H."/>
            <person name="Heuer A."/>
            <person name="Rast P."/>
            <person name="Oberbeckmann S."/>
            <person name="Bunk B."/>
            <person name="Jeske O."/>
            <person name="Meyerdierks A."/>
            <person name="Storesund J.E."/>
            <person name="Kallscheuer N."/>
            <person name="Luecker S."/>
            <person name="Lage O.M."/>
            <person name="Pohl T."/>
            <person name="Merkel B.J."/>
            <person name="Hornburger P."/>
            <person name="Mueller R.-W."/>
            <person name="Bruemmer F."/>
            <person name="Labrenz M."/>
            <person name="Spormann A.M."/>
            <person name="Op den Camp H."/>
            <person name="Overmann J."/>
            <person name="Amann R."/>
            <person name="Jetten M.S.M."/>
            <person name="Mascher T."/>
            <person name="Medema M.H."/>
            <person name="Devos D.P."/>
            <person name="Kaster A.-K."/>
            <person name="Ovreas L."/>
            <person name="Rohde M."/>
            <person name="Galperin M.Y."/>
            <person name="Jogler C."/>
        </authorList>
    </citation>
    <scope>NUCLEOTIDE SEQUENCE [LARGE SCALE GENOMIC DNA]</scope>
    <source>
        <strain evidence="6 7">Pan265</strain>
    </source>
</reference>
<accession>A0A518BYR5</accession>
<keyword evidence="4" id="KW-0862">Zinc</keyword>
<proteinExistence type="predicted"/>
<protein>
    <submittedName>
        <fullName evidence="6">Succinylglutamate desuccinylase / Aspartoacylase family protein</fullName>
    </submittedName>
</protein>
<dbReference type="Proteomes" id="UP000320386">
    <property type="component" value="Chromosome"/>
</dbReference>
<name>A0A518BYR5_9BACT</name>
<dbReference type="PIRSF" id="PIRSF039012">
    <property type="entry name" value="ASP"/>
    <property type="match status" value="1"/>
</dbReference>
<dbReference type="CDD" id="cd06251">
    <property type="entry name" value="M14_ASTE_ASPA-like"/>
    <property type="match status" value="1"/>
</dbReference>
<keyword evidence="2" id="KW-0479">Metal-binding</keyword>
<comment type="cofactor">
    <cofactor evidence="1">
        <name>Zn(2+)</name>
        <dbReference type="ChEBI" id="CHEBI:29105"/>
    </cofactor>
</comment>
<dbReference type="AlphaFoldDB" id="A0A518BYR5"/>
<dbReference type="Pfam" id="PF24827">
    <property type="entry name" value="AstE_AspA_cat"/>
    <property type="match status" value="1"/>
</dbReference>
<dbReference type="PANTHER" id="PTHR37326:SF1">
    <property type="entry name" value="BLL3975 PROTEIN"/>
    <property type="match status" value="1"/>
</dbReference>
<evidence type="ECO:0000256" key="2">
    <source>
        <dbReference type="ARBA" id="ARBA00022723"/>
    </source>
</evidence>
<dbReference type="GO" id="GO:0016788">
    <property type="term" value="F:hydrolase activity, acting on ester bonds"/>
    <property type="evidence" value="ECO:0007669"/>
    <property type="project" value="InterPro"/>
</dbReference>
<dbReference type="OrthoDB" id="9782876at2"/>
<dbReference type="RefSeq" id="WP_145446301.1">
    <property type="nucleotide sequence ID" value="NZ_CP036280.1"/>
</dbReference>
<evidence type="ECO:0000259" key="5">
    <source>
        <dbReference type="Pfam" id="PF24827"/>
    </source>
</evidence>
<evidence type="ECO:0000313" key="6">
    <source>
        <dbReference type="EMBL" id="QDU72122.1"/>
    </source>
</evidence>
<dbReference type="SUPFAM" id="SSF53187">
    <property type="entry name" value="Zn-dependent exopeptidases"/>
    <property type="match status" value="1"/>
</dbReference>
<evidence type="ECO:0000256" key="3">
    <source>
        <dbReference type="ARBA" id="ARBA00022801"/>
    </source>
</evidence>
<dbReference type="Gene3D" id="3.40.630.10">
    <property type="entry name" value="Zn peptidases"/>
    <property type="match status" value="1"/>
</dbReference>
<dbReference type="GO" id="GO:0016811">
    <property type="term" value="F:hydrolase activity, acting on carbon-nitrogen (but not peptide) bonds, in linear amides"/>
    <property type="evidence" value="ECO:0007669"/>
    <property type="project" value="InterPro"/>
</dbReference>
<keyword evidence="7" id="KW-1185">Reference proteome</keyword>
<evidence type="ECO:0000256" key="4">
    <source>
        <dbReference type="ARBA" id="ARBA00022833"/>
    </source>
</evidence>
<sequence length="366" mass="40011">MPAPTQRFTLGGQRIPRGTTRDIRLKVSERYTGDAITLPIRVIRGRKPGPTLFVSAAVHGEELNGVGVIHQLMFDTPLPLNAGTLILIPVVNIFGFENQSRYMPDRRDLNRSFPGKPNGSLASRIAHQVFQEIITKSDYGIDLHTAAGSRTNFPNVRGDLNVTKVRRFARAFGCELMVHGRGPEGSLRREAVKAGCAVITIEAGEPLKIEPRVLEAGVRGVRNCLIHLDMMTGKPVDPPYQVRIDRSTWIRAEVGGILRFHVAPGEVVETGQAIATNVSVYGEAQNILHAPAAGIVLGMTTLPTVKPGEPVCHLAIPKGATKTLQRIFASKQHKNYQQIQKDLATNVTVSEQELDVPNLPQDDDNT</sequence>
<dbReference type="EMBL" id="CP036280">
    <property type="protein sequence ID" value="QDU72122.1"/>
    <property type="molecule type" value="Genomic_DNA"/>
</dbReference>
<keyword evidence="3" id="KW-0378">Hydrolase</keyword>
<dbReference type="PANTHER" id="PTHR37326">
    <property type="entry name" value="BLL3975 PROTEIN"/>
    <property type="match status" value="1"/>
</dbReference>
<dbReference type="InterPro" id="IPR055438">
    <property type="entry name" value="AstE_AspA_cat"/>
</dbReference>
<dbReference type="InterPro" id="IPR053138">
    <property type="entry name" value="N-alpha-Ac-DABA_deacetylase"/>
</dbReference>
<evidence type="ECO:0000256" key="1">
    <source>
        <dbReference type="ARBA" id="ARBA00001947"/>
    </source>
</evidence>
<dbReference type="InterPro" id="IPR043795">
    <property type="entry name" value="N-alpha-Ac-DABA-like"/>
</dbReference>
<dbReference type="KEGG" id="mcad:Pan265_19840"/>